<feature type="compositionally biased region" description="Basic and acidic residues" evidence="1">
    <location>
        <begin position="99"/>
        <end position="108"/>
    </location>
</feature>
<feature type="compositionally biased region" description="Low complexity" evidence="1">
    <location>
        <begin position="247"/>
        <end position="266"/>
    </location>
</feature>
<dbReference type="Pfam" id="PF15696">
    <property type="entry name" value="RAD51_interact"/>
    <property type="match status" value="1"/>
</dbReference>
<proteinExistence type="predicted"/>
<feature type="compositionally biased region" description="Acidic residues" evidence="1">
    <location>
        <begin position="156"/>
        <end position="181"/>
    </location>
</feature>
<accession>A0AA35WZY0</accession>
<organism evidence="3 4">
    <name type="scientific">Geodia barretti</name>
    <name type="common">Barrett's horny sponge</name>
    <dbReference type="NCBI Taxonomy" id="519541"/>
    <lineage>
        <taxon>Eukaryota</taxon>
        <taxon>Metazoa</taxon>
        <taxon>Porifera</taxon>
        <taxon>Demospongiae</taxon>
        <taxon>Heteroscleromorpha</taxon>
        <taxon>Tetractinellida</taxon>
        <taxon>Astrophorina</taxon>
        <taxon>Geodiidae</taxon>
        <taxon>Geodia</taxon>
    </lineage>
</organism>
<gene>
    <name evidence="3" type="ORF">GBAR_LOCUS21729</name>
</gene>
<dbReference type="EMBL" id="CASHTH010003024">
    <property type="protein sequence ID" value="CAI8039069.1"/>
    <property type="molecule type" value="Genomic_DNA"/>
</dbReference>
<evidence type="ECO:0000313" key="3">
    <source>
        <dbReference type="EMBL" id="CAI8039069.1"/>
    </source>
</evidence>
<evidence type="ECO:0000259" key="2">
    <source>
        <dbReference type="Pfam" id="PF15696"/>
    </source>
</evidence>
<sequence length="325" mass="35356">GARARARALARGEHERTEIFQVSYGFSHSLQKLPYSPRRQKRTVDYRKFTDGGSDDDDDFESSPVLPRKAVRGEQGTGRGSKPSYTPVPTAAGTSQKASTEKPKKDLPGDVGPPPKKTRQTRDERKFGKDTDTALRESAMDASSPNAASTHKLEETEYQPPEEEEEEEYVSEGDDSSDSDFGDAGPQLSKGEVRKNKTPPGRGSHSMAVGSTTRKNPQEKSVSKKVANKIGVETKNKLKTAVPTAKTVRLTPTVPTSPPVSSSPRLGVRKMPKWTPPGPANRGNNCRDDNLGSTERTGGTPLIRVGLSRKARVKPLHNSSHIPHL</sequence>
<feature type="non-terminal residue" evidence="3">
    <location>
        <position position="1"/>
    </location>
</feature>
<reference evidence="3" key="1">
    <citation type="submission" date="2023-03" db="EMBL/GenBank/DDBJ databases">
        <authorList>
            <person name="Steffen K."/>
            <person name="Cardenas P."/>
        </authorList>
    </citation>
    <scope>NUCLEOTIDE SEQUENCE</scope>
</reference>
<dbReference type="AlphaFoldDB" id="A0AA35WZY0"/>
<evidence type="ECO:0000256" key="1">
    <source>
        <dbReference type="SAM" id="MobiDB-lite"/>
    </source>
</evidence>
<keyword evidence="4" id="KW-1185">Reference proteome</keyword>
<feature type="domain" description="RAD51 interacting motif" evidence="2">
    <location>
        <begin position="303"/>
        <end position="318"/>
    </location>
</feature>
<dbReference type="InterPro" id="IPR031419">
    <property type="entry name" value="RAD51_interact"/>
</dbReference>
<evidence type="ECO:0000313" key="4">
    <source>
        <dbReference type="Proteomes" id="UP001174909"/>
    </source>
</evidence>
<dbReference type="Proteomes" id="UP001174909">
    <property type="component" value="Unassembled WGS sequence"/>
</dbReference>
<name>A0AA35WZY0_GEOBA</name>
<feature type="region of interest" description="Disordered" evidence="1">
    <location>
        <begin position="25"/>
        <end position="301"/>
    </location>
</feature>
<comment type="caution">
    <text evidence="3">The sequence shown here is derived from an EMBL/GenBank/DDBJ whole genome shotgun (WGS) entry which is preliminary data.</text>
</comment>
<feature type="compositionally biased region" description="Basic and acidic residues" evidence="1">
    <location>
        <begin position="120"/>
        <end position="139"/>
    </location>
</feature>
<protein>
    <recommendedName>
        <fullName evidence="2">RAD51 interacting motif domain-containing protein</fullName>
    </recommendedName>
</protein>